<accession>A0AA43QJX0</accession>
<dbReference type="EMBL" id="JAPUFD010000002">
    <property type="protein sequence ID" value="MDI1486053.1"/>
    <property type="molecule type" value="Genomic_DNA"/>
</dbReference>
<keyword evidence="3" id="KW-1185">Reference proteome</keyword>
<dbReference type="PANTHER" id="PTHR38790">
    <property type="entry name" value="2EXR DOMAIN-CONTAINING PROTEIN-RELATED"/>
    <property type="match status" value="1"/>
</dbReference>
<proteinExistence type="predicted"/>
<comment type="caution">
    <text evidence="2">The sequence shown here is derived from an EMBL/GenBank/DDBJ whole genome shotgun (WGS) entry which is preliminary data.</text>
</comment>
<feature type="compositionally biased region" description="Basic and acidic residues" evidence="1">
    <location>
        <begin position="242"/>
        <end position="251"/>
    </location>
</feature>
<feature type="region of interest" description="Disordered" evidence="1">
    <location>
        <begin position="199"/>
        <end position="255"/>
    </location>
</feature>
<evidence type="ECO:0000256" key="1">
    <source>
        <dbReference type="SAM" id="MobiDB-lite"/>
    </source>
</evidence>
<name>A0AA43QJX0_9LECA</name>
<protein>
    <submittedName>
        <fullName evidence="2">Uncharacterized protein</fullName>
    </submittedName>
</protein>
<dbReference type="Proteomes" id="UP001161017">
    <property type="component" value="Unassembled WGS sequence"/>
</dbReference>
<gene>
    <name evidence="2" type="ORF">OHK93_004243</name>
</gene>
<evidence type="ECO:0000313" key="2">
    <source>
        <dbReference type="EMBL" id="MDI1486053.1"/>
    </source>
</evidence>
<dbReference type="AlphaFoldDB" id="A0AA43QJX0"/>
<organism evidence="2 3">
    <name type="scientific">Ramalina farinacea</name>
    <dbReference type="NCBI Taxonomy" id="258253"/>
    <lineage>
        <taxon>Eukaryota</taxon>
        <taxon>Fungi</taxon>
        <taxon>Dikarya</taxon>
        <taxon>Ascomycota</taxon>
        <taxon>Pezizomycotina</taxon>
        <taxon>Lecanoromycetes</taxon>
        <taxon>OSLEUM clade</taxon>
        <taxon>Lecanoromycetidae</taxon>
        <taxon>Lecanorales</taxon>
        <taxon>Lecanorineae</taxon>
        <taxon>Ramalinaceae</taxon>
        <taxon>Ramalina</taxon>
    </lineage>
</organism>
<sequence>MRDELPEEPFVRKGTYNFLDIPGEIRMKIYRYAFSQQGEQRETAAHRGTIHTALLKTCRTVYSEARHLPLTLNRLCFPGPLEALYFLGFRLAPTVRNLFTGLDIEFHLFAYTTPAFLCMLEELAKMSITHLGLTVKGGYPADVILGHTCFVNHLKPIKSLTSLDVKLKSFQVEPKQNLEVEEELRTQLIAGYGSTKLRKIAKSSKKRNAPMEEDVKGRKPGKRPKRSQIGSKKQPLSKVKKRELQGLEEQSKTSAQAQLETKQEMLATYRELQTYATKLDPEAMPVRIRLEQARQAAVEGDEKKFSKLAFAIWDTLEEHIQQISAARAQLPAFIQHSAFSALKLPAFMKNASPKPHVCVGEKPEEDITKSSQASLEL</sequence>
<feature type="compositionally biased region" description="Basic residues" evidence="1">
    <location>
        <begin position="199"/>
        <end position="208"/>
    </location>
</feature>
<reference evidence="2" key="1">
    <citation type="journal article" date="2023" name="Genome Biol. Evol.">
        <title>First Whole Genome Sequence and Flow Cytometry Genome Size Data for the Lichen-Forming Fungus Ramalina farinacea (Ascomycota).</title>
        <authorList>
            <person name="Llewellyn T."/>
            <person name="Mian S."/>
            <person name="Hill R."/>
            <person name="Leitch I.J."/>
            <person name="Gaya E."/>
        </authorList>
    </citation>
    <scope>NUCLEOTIDE SEQUENCE</scope>
    <source>
        <strain evidence="2">LIQ254RAFAR</strain>
    </source>
</reference>
<evidence type="ECO:0000313" key="3">
    <source>
        <dbReference type="Proteomes" id="UP001161017"/>
    </source>
</evidence>